<evidence type="ECO:0000256" key="2">
    <source>
        <dbReference type="ARBA" id="ARBA00022741"/>
    </source>
</evidence>
<dbReference type="SMART" id="SM00487">
    <property type="entry name" value="DEXDc"/>
    <property type="match status" value="1"/>
</dbReference>
<evidence type="ECO:0000256" key="3">
    <source>
        <dbReference type="ARBA" id="ARBA00022801"/>
    </source>
</evidence>
<name>A0A6C0EZM8_9ZZZZ</name>
<dbReference type="PROSITE" id="PS51192">
    <property type="entry name" value="HELICASE_ATP_BIND_1"/>
    <property type="match status" value="1"/>
</dbReference>
<organism evidence="11">
    <name type="scientific">viral metagenome</name>
    <dbReference type="NCBI Taxonomy" id="1070528"/>
    <lineage>
        <taxon>unclassified sequences</taxon>
        <taxon>metagenomes</taxon>
        <taxon>organismal metagenomes</taxon>
    </lineage>
</organism>
<dbReference type="FunFam" id="3.40.50.300:FF:000849">
    <property type="entry name" value="ATP-dependent RNA helicase DBP5"/>
    <property type="match status" value="1"/>
</dbReference>
<evidence type="ECO:0000259" key="8">
    <source>
        <dbReference type="PROSITE" id="PS51192"/>
    </source>
</evidence>
<feature type="domain" description="Helicase C-terminal" evidence="9">
    <location>
        <begin position="261"/>
        <end position="405"/>
    </location>
</feature>
<dbReference type="InterPro" id="IPR050079">
    <property type="entry name" value="DEAD_box_RNA_helicase"/>
</dbReference>
<evidence type="ECO:0000313" key="11">
    <source>
        <dbReference type="EMBL" id="QHT32635.1"/>
    </source>
</evidence>
<dbReference type="PANTHER" id="PTHR47959">
    <property type="entry name" value="ATP-DEPENDENT RNA HELICASE RHLE-RELATED"/>
    <property type="match status" value="1"/>
</dbReference>
<dbReference type="InterPro" id="IPR011545">
    <property type="entry name" value="DEAD/DEAH_box_helicase_dom"/>
</dbReference>
<dbReference type="InterPro" id="IPR014014">
    <property type="entry name" value="RNA_helicase_DEAD_Q_motif"/>
</dbReference>
<evidence type="ECO:0000256" key="5">
    <source>
        <dbReference type="ARBA" id="ARBA00022840"/>
    </source>
</evidence>
<dbReference type="Pfam" id="PF00271">
    <property type="entry name" value="Helicase_C"/>
    <property type="match status" value="1"/>
</dbReference>
<feature type="domain" description="DEAD-box RNA helicase Q" evidence="10">
    <location>
        <begin position="30"/>
        <end position="58"/>
    </location>
</feature>
<evidence type="ECO:0000259" key="9">
    <source>
        <dbReference type="PROSITE" id="PS51194"/>
    </source>
</evidence>
<keyword evidence="5" id="KW-0067">ATP-binding</keyword>
<evidence type="ECO:0000256" key="7">
    <source>
        <dbReference type="ARBA" id="ARBA00047984"/>
    </source>
</evidence>
<proteinExistence type="predicted"/>
<dbReference type="CDD" id="cd18787">
    <property type="entry name" value="SF2_C_DEAD"/>
    <property type="match status" value="1"/>
</dbReference>
<sequence>MSAEKDTEMLEDNNNLKEDKFVESNIEEVDSWDELDLKPDILRGIYAHGLEKPSPIQRKAVKPIMDGKDIIAQAQSGTGKTATFTIGALSHVVIENNETQILVLSPTRELSKQTQDVMYGIGSMMPGLRVQLLVGGNSIDDDVRNLKDVTPHIITGTPGRVYDMMRRNNIGSKNIKLIICDEADEMLSSGFKEQVYNIFQFLRRDVQVALFSATLPDHINTITSKFMRNPVTIQVKAEQLTLEGISQYYVAVEDDRQKYLTLKDLYAFMSMSQCIIYCNSVKRVSDLYEAMMEDGFPVCRIHSNMEKFDRDSAFSEFKTGKHRVLISSNVTSRGIDIQQVSCVINFDIPKDVHNYLHRIGRSGRWGRKGVGINLITRRDISKLKEIETYYVCQINELPGNFDSLMR</sequence>
<comment type="catalytic activity">
    <reaction evidence="7">
        <text>ATP + H2O = ADP + phosphate + H(+)</text>
        <dbReference type="Rhea" id="RHEA:13065"/>
        <dbReference type="ChEBI" id="CHEBI:15377"/>
        <dbReference type="ChEBI" id="CHEBI:15378"/>
        <dbReference type="ChEBI" id="CHEBI:30616"/>
        <dbReference type="ChEBI" id="CHEBI:43474"/>
        <dbReference type="ChEBI" id="CHEBI:456216"/>
        <dbReference type="EC" id="3.6.4.13"/>
    </reaction>
</comment>
<dbReference type="GO" id="GO:0005829">
    <property type="term" value="C:cytosol"/>
    <property type="evidence" value="ECO:0007669"/>
    <property type="project" value="TreeGrafter"/>
</dbReference>
<keyword evidence="3" id="KW-0378">Hydrolase</keyword>
<evidence type="ECO:0000259" key="10">
    <source>
        <dbReference type="PROSITE" id="PS51195"/>
    </source>
</evidence>
<dbReference type="AlphaFoldDB" id="A0A6C0EZM8"/>
<dbReference type="SUPFAM" id="SSF52540">
    <property type="entry name" value="P-loop containing nucleoside triphosphate hydrolases"/>
    <property type="match status" value="1"/>
</dbReference>
<feature type="domain" description="Helicase ATP-binding" evidence="8">
    <location>
        <begin position="61"/>
        <end position="233"/>
    </location>
</feature>
<dbReference type="Pfam" id="PF00270">
    <property type="entry name" value="DEAD"/>
    <property type="match status" value="1"/>
</dbReference>
<dbReference type="GO" id="GO:0003724">
    <property type="term" value="F:RNA helicase activity"/>
    <property type="evidence" value="ECO:0007669"/>
    <property type="project" value="UniProtKB-EC"/>
</dbReference>
<dbReference type="PANTHER" id="PTHR47959:SF1">
    <property type="entry name" value="ATP-DEPENDENT RNA HELICASE DBPA"/>
    <property type="match status" value="1"/>
</dbReference>
<dbReference type="InterPro" id="IPR014001">
    <property type="entry name" value="Helicase_ATP-bd"/>
</dbReference>
<dbReference type="PROSITE" id="PS51194">
    <property type="entry name" value="HELICASE_CTER"/>
    <property type="match status" value="1"/>
</dbReference>
<keyword evidence="2" id="KW-0547">Nucleotide-binding</keyword>
<protein>
    <recommendedName>
        <fullName evidence="1">RNA helicase</fullName>
        <ecNumber evidence="1">3.6.4.13</ecNumber>
    </recommendedName>
</protein>
<accession>A0A6C0EZM8</accession>
<dbReference type="GO" id="GO:0016787">
    <property type="term" value="F:hydrolase activity"/>
    <property type="evidence" value="ECO:0007669"/>
    <property type="project" value="UniProtKB-KW"/>
</dbReference>
<keyword evidence="4" id="KW-0347">Helicase</keyword>
<dbReference type="GO" id="GO:0003723">
    <property type="term" value="F:RNA binding"/>
    <property type="evidence" value="ECO:0007669"/>
    <property type="project" value="UniProtKB-KW"/>
</dbReference>
<keyword evidence="6" id="KW-0694">RNA-binding</keyword>
<dbReference type="EMBL" id="MN738945">
    <property type="protein sequence ID" value="QHT32635.1"/>
    <property type="molecule type" value="Genomic_DNA"/>
</dbReference>
<dbReference type="GO" id="GO:0005524">
    <property type="term" value="F:ATP binding"/>
    <property type="evidence" value="ECO:0007669"/>
    <property type="project" value="UniProtKB-KW"/>
</dbReference>
<reference evidence="11" key="1">
    <citation type="journal article" date="2020" name="Nature">
        <title>Giant virus diversity and host interactions through global metagenomics.</title>
        <authorList>
            <person name="Schulz F."/>
            <person name="Roux S."/>
            <person name="Paez-Espino D."/>
            <person name="Jungbluth S."/>
            <person name="Walsh D.A."/>
            <person name="Denef V.J."/>
            <person name="McMahon K.D."/>
            <person name="Konstantinidis K.T."/>
            <person name="Eloe-Fadrosh E.A."/>
            <person name="Kyrpides N.C."/>
            <person name="Woyke T."/>
        </authorList>
    </citation>
    <scope>NUCLEOTIDE SEQUENCE</scope>
    <source>
        <strain evidence="11">GVMAG-M-3300009161-30</strain>
    </source>
</reference>
<evidence type="ECO:0000256" key="4">
    <source>
        <dbReference type="ARBA" id="ARBA00022806"/>
    </source>
</evidence>
<dbReference type="InterPro" id="IPR001650">
    <property type="entry name" value="Helicase_C-like"/>
</dbReference>
<evidence type="ECO:0000256" key="1">
    <source>
        <dbReference type="ARBA" id="ARBA00012552"/>
    </source>
</evidence>
<evidence type="ECO:0000256" key="6">
    <source>
        <dbReference type="ARBA" id="ARBA00022884"/>
    </source>
</evidence>
<dbReference type="InterPro" id="IPR027417">
    <property type="entry name" value="P-loop_NTPase"/>
</dbReference>
<dbReference type="EC" id="3.6.4.13" evidence="1"/>
<dbReference type="SMART" id="SM00490">
    <property type="entry name" value="HELICc"/>
    <property type="match status" value="1"/>
</dbReference>
<dbReference type="PROSITE" id="PS51195">
    <property type="entry name" value="Q_MOTIF"/>
    <property type="match status" value="1"/>
</dbReference>
<dbReference type="Gene3D" id="3.40.50.300">
    <property type="entry name" value="P-loop containing nucleotide triphosphate hydrolases"/>
    <property type="match status" value="2"/>
</dbReference>